<evidence type="ECO:0000313" key="4">
    <source>
        <dbReference type="Proteomes" id="UP001210925"/>
    </source>
</evidence>
<dbReference type="Pfam" id="PF00010">
    <property type="entry name" value="HLH"/>
    <property type="match status" value="1"/>
</dbReference>
<feature type="domain" description="BHLH" evidence="2">
    <location>
        <begin position="24"/>
        <end position="76"/>
    </location>
</feature>
<dbReference type="Gene3D" id="4.10.280.10">
    <property type="entry name" value="Helix-loop-helix DNA-binding domain"/>
    <property type="match status" value="1"/>
</dbReference>
<evidence type="ECO:0000259" key="2">
    <source>
        <dbReference type="PROSITE" id="PS50888"/>
    </source>
</evidence>
<name>A0AAD5UBL8_9FUNG</name>
<gene>
    <name evidence="3" type="ORF">HK103_000676</name>
</gene>
<feature type="compositionally biased region" description="Basic and acidic residues" evidence="1">
    <location>
        <begin position="13"/>
        <end position="22"/>
    </location>
</feature>
<dbReference type="Proteomes" id="UP001210925">
    <property type="component" value="Unassembled WGS sequence"/>
</dbReference>
<dbReference type="EMBL" id="JADGKB010000110">
    <property type="protein sequence ID" value="KAJ3253407.1"/>
    <property type="molecule type" value="Genomic_DNA"/>
</dbReference>
<proteinExistence type="predicted"/>
<dbReference type="InterPro" id="IPR036638">
    <property type="entry name" value="HLH_DNA-bd_sf"/>
</dbReference>
<dbReference type="SUPFAM" id="SSF47459">
    <property type="entry name" value="HLH, helix-loop-helix DNA-binding domain"/>
    <property type="match status" value="1"/>
</dbReference>
<dbReference type="PANTHER" id="PTHR46266:SF4">
    <property type="entry name" value="TRANSCRIPTION FACTOR TT8"/>
    <property type="match status" value="1"/>
</dbReference>
<evidence type="ECO:0000256" key="1">
    <source>
        <dbReference type="SAM" id="MobiDB-lite"/>
    </source>
</evidence>
<dbReference type="AlphaFoldDB" id="A0AAD5UBL8"/>
<dbReference type="InterPro" id="IPR011598">
    <property type="entry name" value="bHLH_dom"/>
</dbReference>
<evidence type="ECO:0000313" key="3">
    <source>
        <dbReference type="EMBL" id="KAJ3253407.1"/>
    </source>
</evidence>
<dbReference type="SMART" id="SM00353">
    <property type="entry name" value="HLH"/>
    <property type="match status" value="1"/>
</dbReference>
<sequence>MPKVGRSVSPDITSREDWEKKEAERKQLHSAIERRRRQKIQEQLQILKKLVPSCTARDDNEKLSILQGTADYIKQLQDLLIQYQEKDPSIVPSAARFLPVKPKTTHSILSTLLPNYQPPKSFKKIEDKPIKERPVHMRMETLLC</sequence>
<dbReference type="PANTHER" id="PTHR46266">
    <property type="entry name" value="TRANSCRIPTION FACTOR TT8"/>
    <property type="match status" value="1"/>
</dbReference>
<reference evidence="3" key="1">
    <citation type="submission" date="2020-05" db="EMBL/GenBank/DDBJ databases">
        <title>Phylogenomic resolution of chytrid fungi.</title>
        <authorList>
            <person name="Stajich J.E."/>
            <person name="Amses K."/>
            <person name="Simmons R."/>
            <person name="Seto K."/>
            <person name="Myers J."/>
            <person name="Bonds A."/>
            <person name="Quandt C.A."/>
            <person name="Barry K."/>
            <person name="Liu P."/>
            <person name="Grigoriev I."/>
            <person name="Longcore J.E."/>
            <person name="James T.Y."/>
        </authorList>
    </citation>
    <scope>NUCLEOTIDE SEQUENCE</scope>
    <source>
        <strain evidence="3">PLAUS21</strain>
    </source>
</reference>
<dbReference type="PROSITE" id="PS50888">
    <property type="entry name" value="BHLH"/>
    <property type="match status" value="1"/>
</dbReference>
<organism evidence="3 4">
    <name type="scientific">Boothiomyces macroporosus</name>
    <dbReference type="NCBI Taxonomy" id="261099"/>
    <lineage>
        <taxon>Eukaryota</taxon>
        <taxon>Fungi</taxon>
        <taxon>Fungi incertae sedis</taxon>
        <taxon>Chytridiomycota</taxon>
        <taxon>Chytridiomycota incertae sedis</taxon>
        <taxon>Chytridiomycetes</taxon>
        <taxon>Rhizophydiales</taxon>
        <taxon>Terramycetaceae</taxon>
        <taxon>Boothiomyces</taxon>
    </lineage>
</organism>
<dbReference type="GO" id="GO:0046983">
    <property type="term" value="F:protein dimerization activity"/>
    <property type="evidence" value="ECO:0007669"/>
    <property type="project" value="InterPro"/>
</dbReference>
<accession>A0AAD5UBL8</accession>
<keyword evidence="4" id="KW-1185">Reference proteome</keyword>
<comment type="caution">
    <text evidence="3">The sequence shown here is derived from an EMBL/GenBank/DDBJ whole genome shotgun (WGS) entry which is preliminary data.</text>
</comment>
<feature type="region of interest" description="Disordered" evidence="1">
    <location>
        <begin position="1"/>
        <end position="22"/>
    </location>
</feature>
<protein>
    <recommendedName>
        <fullName evidence="2">BHLH domain-containing protein</fullName>
    </recommendedName>
</protein>